<evidence type="ECO:0000259" key="2">
    <source>
        <dbReference type="Pfam" id="PF02470"/>
    </source>
</evidence>
<evidence type="ECO:0000313" key="3">
    <source>
        <dbReference type="EMBL" id="MBL1079604.1"/>
    </source>
</evidence>
<feature type="domain" description="Mce/MlaD" evidence="2">
    <location>
        <begin position="49"/>
        <end position="116"/>
    </location>
</feature>
<evidence type="ECO:0000256" key="1">
    <source>
        <dbReference type="SAM" id="Phobius"/>
    </source>
</evidence>
<dbReference type="Pfam" id="PF02470">
    <property type="entry name" value="MlaD"/>
    <property type="match status" value="1"/>
</dbReference>
<feature type="transmembrane region" description="Helical" evidence="1">
    <location>
        <begin position="12"/>
        <end position="30"/>
    </location>
</feature>
<dbReference type="InterPro" id="IPR052336">
    <property type="entry name" value="MlaD_Phospholipid_Transporter"/>
</dbReference>
<sequence>MPGVGATPRRALLAGALVVITVLAITITAWCVTTRPDPGATRIQLRISRSADGIITGAGVRLHGVRVGEVTEVESRPEGDQVLTLALENAQIAGLTDRFDVEYAPSNLFGLSEVILRPDSGGAALRNGAVIDLAESQIADVTMGTLMQSLSETTTSILTPQMTEVLSQAGTQLRSFAPLLQTVLELGRTVADTQRYSTSFLIGQYGSFATGIAQFGNGFVKLVDAVYATDLLRNNLDQFNVAVTLVVDQLLPMVSQLGESVHRHFGDYAGSTAVLLARLAETVPDPDRAHADLSELLKRLDQSFATTPDGVRVQLEVALRAMPGIAVPLLGGGLTDITTPGR</sequence>
<keyword evidence="4" id="KW-1185">Reference proteome</keyword>
<dbReference type="PANTHER" id="PTHR33371">
    <property type="entry name" value="INTERMEMBRANE PHOSPHOLIPID TRANSPORT SYSTEM BINDING PROTEIN MLAD-RELATED"/>
    <property type="match status" value="1"/>
</dbReference>
<dbReference type="Proteomes" id="UP000602198">
    <property type="component" value="Unassembled WGS sequence"/>
</dbReference>
<dbReference type="PANTHER" id="PTHR33371:SF16">
    <property type="entry name" value="MCE-FAMILY PROTEIN MCE3F"/>
    <property type="match status" value="1"/>
</dbReference>
<dbReference type="InterPro" id="IPR003399">
    <property type="entry name" value="Mce/MlaD"/>
</dbReference>
<keyword evidence="1" id="KW-0812">Transmembrane</keyword>
<reference evidence="3 4" key="1">
    <citation type="submission" date="2021-01" db="EMBL/GenBank/DDBJ databases">
        <title>WGS of actinomycetes isolated from Thailand.</title>
        <authorList>
            <person name="Thawai C."/>
        </authorList>
    </citation>
    <scope>NUCLEOTIDE SEQUENCE [LARGE SCALE GENOMIC DNA]</scope>
    <source>
        <strain evidence="3 4">LPG 2</strain>
    </source>
</reference>
<comment type="caution">
    <text evidence="3">The sequence shown here is derived from an EMBL/GenBank/DDBJ whole genome shotgun (WGS) entry which is preliminary data.</text>
</comment>
<organism evidence="3 4">
    <name type="scientific">Nocardia acididurans</name>
    <dbReference type="NCBI Taxonomy" id="2802282"/>
    <lineage>
        <taxon>Bacteria</taxon>
        <taxon>Bacillati</taxon>
        <taxon>Actinomycetota</taxon>
        <taxon>Actinomycetes</taxon>
        <taxon>Mycobacteriales</taxon>
        <taxon>Nocardiaceae</taxon>
        <taxon>Nocardia</taxon>
    </lineage>
</organism>
<proteinExistence type="predicted"/>
<protein>
    <submittedName>
        <fullName evidence="3">Mce family protein</fullName>
    </submittedName>
</protein>
<dbReference type="RefSeq" id="WP_201956590.1">
    <property type="nucleotide sequence ID" value="NZ_JAERRJ010000018.1"/>
</dbReference>
<keyword evidence="1" id="KW-0472">Membrane</keyword>
<name>A0ABS1MG98_9NOCA</name>
<gene>
    <name evidence="3" type="ORF">JK358_34890</name>
</gene>
<evidence type="ECO:0000313" key="4">
    <source>
        <dbReference type="Proteomes" id="UP000602198"/>
    </source>
</evidence>
<dbReference type="EMBL" id="JAERRJ010000018">
    <property type="protein sequence ID" value="MBL1079604.1"/>
    <property type="molecule type" value="Genomic_DNA"/>
</dbReference>
<keyword evidence="1" id="KW-1133">Transmembrane helix</keyword>
<accession>A0ABS1MG98</accession>